<evidence type="ECO:0000313" key="2">
    <source>
        <dbReference type="EMBL" id="EEX72389.1"/>
    </source>
</evidence>
<dbReference type="HOGENOM" id="CLU_3294553_0_0_10"/>
<proteinExistence type="predicted"/>
<feature type="compositionally biased region" description="Basic residues" evidence="1">
    <location>
        <begin position="12"/>
        <end position="23"/>
    </location>
</feature>
<dbReference type="EMBL" id="ACIJ02000016">
    <property type="protein sequence ID" value="EEX72389.1"/>
    <property type="molecule type" value="Genomic_DNA"/>
</dbReference>
<sequence>MHLPSGLTKAQIRSKKKASKVSRKHDQQQERMEFETHMCF</sequence>
<dbReference type="AlphaFoldDB" id="C9LF70"/>
<feature type="region of interest" description="Disordered" evidence="1">
    <location>
        <begin position="1"/>
        <end position="40"/>
    </location>
</feature>
<feature type="compositionally biased region" description="Basic and acidic residues" evidence="1">
    <location>
        <begin position="24"/>
        <end position="40"/>
    </location>
</feature>
<organism evidence="2 3">
    <name type="scientific">Alloprevotella tannerae ATCC 51259</name>
    <dbReference type="NCBI Taxonomy" id="626522"/>
    <lineage>
        <taxon>Bacteria</taxon>
        <taxon>Pseudomonadati</taxon>
        <taxon>Bacteroidota</taxon>
        <taxon>Bacteroidia</taxon>
        <taxon>Bacteroidales</taxon>
        <taxon>Prevotellaceae</taxon>
        <taxon>Alloprevotella</taxon>
    </lineage>
</organism>
<gene>
    <name evidence="2" type="ORF">GCWU000325_00852</name>
</gene>
<comment type="caution">
    <text evidence="2">The sequence shown here is derived from an EMBL/GenBank/DDBJ whole genome shotgun (WGS) entry which is preliminary data.</text>
</comment>
<name>C9LF70_9BACT</name>
<reference evidence="2" key="1">
    <citation type="submission" date="2009-09" db="EMBL/GenBank/DDBJ databases">
        <authorList>
            <person name="Weinstock G."/>
            <person name="Sodergren E."/>
            <person name="Clifton S."/>
            <person name="Fulton L."/>
            <person name="Fulton B."/>
            <person name="Courtney L."/>
            <person name="Fronick C."/>
            <person name="Harrison M."/>
            <person name="Strong C."/>
            <person name="Farmer C."/>
            <person name="Delahaunty K."/>
            <person name="Markovic C."/>
            <person name="Hall O."/>
            <person name="Minx P."/>
            <person name="Tomlinson C."/>
            <person name="Mitreva M."/>
            <person name="Nelson J."/>
            <person name="Hou S."/>
            <person name="Wollam A."/>
            <person name="Pepin K.H."/>
            <person name="Johnson M."/>
            <person name="Bhonagiri V."/>
            <person name="Nash W.E."/>
            <person name="Warren W."/>
            <person name="Chinwalla A."/>
            <person name="Mardis E.R."/>
            <person name="Wilson R.K."/>
        </authorList>
    </citation>
    <scope>NUCLEOTIDE SEQUENCE [LARGE SCALE GENOMIC DNA]</scope>
    <source>
        <strain evidence="2">ATCC 51259</strain>
    </source>
</reference>
<accession>C9LF70</accession>
<dbReference type="Proteomes" id="UP000003460">
    <property type="component" value="Unassembled WGS sequence"/>
</dbReference>
<evidence type="ECO:0000313" key="3">
    <source>
        <dbReference type="Proteomes" id="UP000003460"/>
    </source>
</evidence>
<keyword evidence="3" id="KW-1185">Reference proteome</keyword>
<evidence type="ECO:0000256" key="1">
    <source>
        <dbReference type="SAM" id="MobiDB-lite"/>
    </source>
</evidence>
<dbReference type="STRING" id="626522.GCWU000325_00852"/>
<protein>
    <submittedName>
        <fullName evidence="2">Uncharacterized protein</fullName>
    </submittedName>
</protein>